<dbReference type="GO" id="GO:0046872">
    <property type="term" value="F:metal ion binding"/>
    <property type="evidence" value="ECO:0007669"/>
    <property type="project" value="UniProtKB-KW"/>
</dbReference>
<dbReference type="GeneID" id="20350363"/>
<dbReference type="UniPathway" id="UPA00850"/>
<evidence type="ECO:0000256" key="4">
    <source>
        <dbReference type="ARBA" id="ARBA00022741"/>
    </source>
</evidence>
<evidence type="ECO:0000313" key="9">
    <source>
        <dbReference type="Proteomes" id="UP000006039"/>
    </source>
</evidence>
<dbReference type="Gene3D" id="3.90.190.20">
    <property type="entry name" value="Mur ligase, C-terminal domain"/>
    <property type="match status" value="1"/>
</dbReference>
<dbReference type="VEuPathDB" id="FungiDB:GGTG_09905"/>
<dbReference type="EMBL" id="GL385399">
    <property type="protein sequence ID" value="EJT73054.1"/>
    <property type="molecule type" value="Genomic_DNA"/>
</dbReference>
<evidence type="ECO:0000256" key="6">
    <source>
        <dbReference type="ARBA" id="ARBA00022842"/>
    </source>
</evidence>
<dbReference type="GO" id="GO:0005829">
    <property type="term" value="C:cytosol"/>
    <property type="evidence" value="ECO:0007669"/>
    <property type="project" value="TreeGrafter"/>
</dbReference>
<gene>
    <name evidence="8" type="primary">20350363</name>
    <name evidence="7" type="ORF">GGTG_09905</name>
</gene>
<comment type="similarity">
    <text evidence="1">Belongs to the folylpolyglutamate synthase family.</text>
</comment>
<reference evidence="7" key="2">
    <citation type="submission" date="2010-07" db="EMBL/GenBank/DDBJ databases">
        <authorList>
            <consortium name="The Broad Institute Genome Sequencing Platform"/>
            <consortium name="Broad Institute Genome Sequencing Center for Infectious Disease"/>
            <person name="Ma L.-J."/>
            <person name="Dead R."/>
            <person name="Young S."/>
            <person name="Zeng Q."/>
            <person name="Koehrsen M."/>
            <person name="Alvarado L."/>
            <person name="Berlin A."/>
            <person name="Chapman S.B."/>
            <person name="Chen Z."/>
            <person name="Freedman E."/>
            <person name="Gellesch M."/>
            <person name="Goldberg J."/>
            <person name="Griggs A."/>
            <person name="Gujja S."/>
            <person name="Heilman E.R."/>
            <person name="Heiman D."/>
            <person name="Hepburn T."/>
            <person name="Howarth C."/>
            <person name="Jen D."/>
            <person name="Larson L."/>
            <person name="Mehta T."/>
            <person name="Neiman D."/>
            <person name="Pearson M."/>
            <person name="Roberts A."/>
            <person name="Saif S."/>
            <person name="Shea T."/>
            <person name="Shenoy N."/>
            <person name="Sisk P."/>
            <person name="Stolte C."/>
            <person name="Sykes S."/>
            <person name="Walk T."/>
            <person name="White J."/>
            <person name="Yandava C."/>
            <person name="Haas B."/>
            <person name="Nusbaum C."/>
            <person name="Birren B."/>
        </authorList>
    </citation>
    <scope>NUCLEOTIDE SEQUENCE</scope>
    <source>
        <strain evidence="7">R3-111a-1</strain>
    </source>
</reference>
<keyword evidence="9" id="KW-1185">Reference proteome</keyword>
<dbReference type="InterPro" id="IPR001645">
    <property type="entry name" value="Folylpolyglutamate_synth"/>
</dbReference>
<dbReference type="Proteomes" id="UP000006039">
    <property type="component" value="Unassembled WGS sequence"/>
</dbReference>
<dbReference type="AlphaFoldDB" id="J3P8S0"/>
<sequence>MIKLGLGRISQLANLNSQHLWKTVHVAGTNGKGSICAYISRLLRLHESLKVGEFTSPALIDSWDGIKLQGRPISEQTFTKAWKAVGLADTEKNVQATEFERMTAAAIEVFQEELVDYAVVEAGLGGATDATNVLDNKAVTVISMIGLDHQQLLGDTIQEIALNKAGIMRKGVPCVVDVRNPPEVKEVLQRHAREVGTEITISKVPLSLVWRLVKMGVPGHKIGNMACAIYAYYLLQGQQPSSQPASPLRLLRSIQNMTVPGRLQKINLGALATHGARAEALLDGAHNVESAKVLAGYVNRCLRGPKNLDAVTWVLSMSAGKDHDAIIKTILRPQDHVIATEFGELPDMPWVKPEAAANILTLADRPGFEGSRLCELNPVKAVQIALSRKEQVVIAGSLYLVRHLLRELRTLSKDDQ</sequence>
<keyword evidence="3" id="KW-0479">Metal-binding</keyword>
<dbReference type="RefSeq" id="XP_009226028.1">
    <property type="nucleotide sequence ID" value="XM_009227764.1"/>
</dbReference>
<keyword evidence="2" id="KW-0436">Ligase</keyword>
<organism evidence="7">
    <name type="scientific">Gaeumannomyces tritici (strain R3-111a-1)</name>
    <name type="common">Wheat and barley take-all root rot fungus</name>
    <name type="synonym">Gaeumannomyces graminis var. tritici</name>
    <dbReference type="NCBI Taxonomy" id="644352"/>
    <lineage>
        <taxon>Eukaryota</taxon>
        <taxon>Fungi</taxon>
        <taxon>Dikarya</taxon>
        <taxon>Ascomycota</taxon>
        <taxon>Pezizomycotina</taxon>
        <taxon>Sordariomycetes</taxon>
        <taxon>Sordariomycetidae</taxon>
        <taxon>Magnaporthales</taxon>
        <taxon>Magnaporthaceae</taxon>
        <taxon>Gaeumannomyces</taxon>
    </lineage>
</organism>
<evidence type="ECO:0000256" key="3">
    <source>
        <dbReference type="ARBA" id="ARBA00022723"/>
    </source>
</evidence>
<dbReference type="InterPro" id="IPR018109">
    <property type="entry name" value="Folylpolyglutamate_synth_CS"/>
</dbReference>
<dbReference type="PANTHER" id="PTHR11136">
    <property type="entry name" value="FOLYLPOLYGLUTAMATE SYNTHASE-RELATED"/>
    <property type="match status" value="1"/>
</dbReference>
<dbReference type="GO" id="GO:0008841">
    <property type="term" value="F:dihydrofolate synthase activity"/>
    <property type="evidence" value="ECO:0007669"/>
    <property type="project" value="TreeGrafter"/>
</dbReference>
<dbReference type="FunCoup" id="J3P8S0">
    <property type="interactions" value="192"/>
</dbReference>
<protein>
    <submittedName>
        <fullName evidence="7">Folylpolyglutamate synthase</fullName>
    </submittedName>
</protein>
<evidence type="ECO:0000313" key="8">
    <source>
        <dbReference type="EnsemblFungi" id="EJT73054"/>
    </source>
</evidence>
<reference evidence="8" key="4">
    <citation type="journal article" date="2015" name="G3 (Bethesda)">
        <title>Genome sequences of three phytopathogenic species of the Magnaporthaceae family of fungi.</title>
        <authorList>
            <person name="Okagaki L.H."/>
            <person name="Nunes C.C."/>
            <person name="Sailsbery J."/>
            <person name="Clay B."/>
            <person name="Brown D."/>
            <person name="John T."/>
            <person name="Oh Y."/>
            <person name="Young N."/>
            <person name="Fitzgerald M."/>
            <person name="Haas B.J."/>
            <person name="Zeng Q."/>
            <person name="Young S."/>
            <person name="Adiconis X."/>
            <person name="Fan L."/>
            <person name="Levin J.Z."/>
            <person name="Mitchell T.K."/>
            <person name="Okubara P.A."/>
            <person name="Farman M.L."/>
            <person name="Kohn L.M."/>
            <person name="Birren B."/>
            <person name="Ma L.-J."/>
            <person name="Dean R.A."/>
        </authorList>
    </citation>
    <scope>NUCLEOTIDE SEQUENCE</scope>
    <source>
        <strain evidence="8">R3-111a-1</strain>
    </source>
</reference>
<dbReference type="PROSITE" id="PS01011">
    <property type="entry name" value="FOLYLPOLYGLU_SYNT_1"/>
    <property type="match status" value="1"/>
</dbReference>
<dbReference type="PANTHER" id="PTHR11136:SF0">
    <property type="entry name" value="DIHYDROFOLATE SYNTHETASE-RELATED"/>
    <property type="match status" value="1"/>
</dbReference>
<dbReference type="InterPro" id="IPR036615">
    <property type="entry name" value="Mur_ligase_C_dom_sf"/>
</dbReference>
<reference evidence="9" key="1">
    <citation type="submission" date="2010-07" db="EMBL/GenBank/DDBJ databases">
        <title>The genome sequence of Gaeumannomyces graminis var. tritici strain R3-111a-1.</title>
        <authorList>
            <consortium name="The Broad Institute Genome Sequencing Platform"/>
            <person name="Ma L.-J."/>
            <person name="Dead R."/>
            <person name="Young S."/>
            <person name="Zeng Q."/>
            <person name="Koehrsen M."/>
            <person name="Alvarado L."/>
            <person name="Berlin A."/>
            <person name="Chapman S.B."/>
            <person name="Chen Z."/>
            <person name="Freedman E."/>
            <person name="Gellesch M."/>
            <person name="Goldberg J."/>
            <person name="Griggs A."/>
            <person name="Gujja S."/>
            <person name="Heilman E.R."/>
            <person name="Heiman D."/>
            <person name="Hepburn T."/>
            <person name="Howarth C."/>
            <person name="Jen D."/>
            <person name="Larson L."/>
            <person name="Mehta T."/>
            <person name="Neiman D."/>
            <person name="Pearson M."/>
            <person name="Roberts A."/>
            <person name="Saif S."/>
            <person name="Shea T."/>
            <person name="Shenoy N."/>
            <person name="Sisk P."/>
            <person name="Stolte C."/>
            <person name="Sykes S."/>
            <person name="Walk T."/>
            <person name="White J."/>
            <person name="Yandava C."/>
            <person name="Haas B."/>
            <person name="Nusbaum C."/>
            <person name="Birren B."/>
        </authorList>
    </citation>
    <scope>NUCLEOTIDE SEQUENCE [LARGE SCALE GENOMIC DNA]</scope>
    <source>
        <strain evidence="9">R3-111a-1</strain>
    </source>
</reference>
<dbReference type="GO" id="GO:0005524">
    <property type="term" value="F:ATP binding"/>
    <property type="evidence" value="ECO:0007669"/>
    <property type="project" value="UniProtKB-KW"/>
</dbReference>
<dbReference type="PROSITE" id="PS01012">
    <property type="entry name" value="FOLYLPOLYGLU_SYNT_2"/>
    <property type="match status" value="1"/>
</dbReference>
<evidence type="ECO:0000256" key="1">
    <source>
        <dbReference type="ARBA" id="ARBA00008276"/>
    </source>
</evidence>
<evidence type="ECO:0000256" key="2">
    <source>
        <dbReference type="ARBA" id="ARBA00022598"/>
    </source>
</evidence>
<keyword evidence="6" id="KW-0460">Magnesium</keyword>
<accession>J3P8S0</accession>
<dbReference type="EnsemblFungi" id="EJT73054">
    <property type="protein sequence ID" value="EJT73054"/>
    <property type="gene ID" value="GGTG_09905"/>
</dbReference>
<dbReference type="GO" id="GO:0004326">
    <property type="term" value="F:tetrahydrofolylpolyglutamate synthase activity"/>
    <property type="evidence" value="ECO:0007669"/>
    <property type="project" value="InterPro"/>
</dbReference>
<dbReference type="Gene3D" id="3.40.1190.10">
    <property type="entry name" value="Mur-like, catalytic domain"/>
    <property type="match status" value="1"/>
</dbReference>
<dbReference type="STRING" id="644352.J3P8S0"/>
<dbReference type="eggNOG" id="KOG2525">
    <property type="taxonomic scope" value="Eukaryota"/>
</dbReference>
<keyword evidence="4" id="KW-0547">Nucleotide-binding</keyword>
<dbReference type="NCBIfam" id="TIGR01499">
    <property type="entry name" value="folC"/>
    <property type="match status" value="1"/>
</dbReference>
<keyword evidence="5" id="KW-0067">ATP-binding</keyword>
<dbReference type="HOGENOM" id="CLU_015869_1_1_1"/>
<reference evidence="7" key="3">
    <citation type="submission" date="2010-09" db="EMBL/GenBank/DDBJ databases">
        <title>Annotation of Gaeumannomyces graminis var. tritici R3-111a-1.</title>
        <authorList>
            <consortium name="The Broad Institute Genome Sequencing Platform"/>
            <person name="Ma L.-J."/>
            <person name="Dead R."/>
            <person name="Young S.K."/>
            <person name="Zeng Q."/>
            <person name="Gargeya S."/>
            <person name="Fitzgerald M."/>
            <person name="Haas B."/>
            <person name="Abouelleil A."/>
            <person name="Alvarado L."/>
            <person name="Arachchi H.M."/>
            <person name="Berlin A."/>
            <person name="Brown A."/>
            <person name="Chapman S.B."/>
            <person name="Chen Z."/>
            <person name="Dunbar C."/>
            <person name="Freedman E."/>
            <person name="Gearin G."/>
            <person name="Gellesch M."/>
            <person name="Goldberg J."/>
            <person name="Griggs A."/>
            <person name="Gujja S."/>
            <person name="Heiman D."/>
            <person name="Howarth C."/>
            <person name="Larson L."/>
            <person name="Lui A."/>
            <person name="MacDonald P.J.P."/>
            <person name="Mehta T."/>
            <person name="Montmayeur A."/>
            <person name="Murphy C."/>
            <person name="Neiman D."/>
            <person name="Pearson M."/>
            <person name="Priest M."/>
            <person name="Roberts A."/>
            <person name="Saif S."/>
            <person name="Shea T."/>
            <person name="Shenoy N."/>
            <person name="Sisk P."/>
            <person name="Stolte C."/>
            <person name="Sykes S."/>
            <person name="Yandava C."/>
            <person name="Wortman J."/>
            <person name="Nusbaum C."/>
            <person name="Birren B."/>
        </authorList>
    </citation>
    <scope>NUCLEOTIDE SEQUENCE</scope>
    <source>
        <strain evidence="7">R3-111a-1</strain>
    </source>
</reference>
<dbReference type="SUPFAM" id="SSF53244">
    <property type="entry name" value="MurD-like peptide ligases, peptide-binding domain"/>
    <property type="match status" value="1"/>
</dbReference>
<evidence type="ECO:0000256" key="5">
    <source>
        <dbReference type="ARBA" id="ARBA00022840"/>
    </source>
</evidence>
<dbReference type="InterPro" id="IPR036565">
    <property type="entry name" value="Mur-like_cat_sf"/>
</dbReference>
<name>J3P8S0_GAET3</name>
<reference evidence="8" key="5">
    <citation type="submission" date="2018-04" db="UniProtKB">
        <authorList>
            <consortium name="EnsemblFungi"/>
        </authorList>
    </citation>
    <scope>IDENTIFICATION</scope>
    <source>
        <strain evidence="8">R3-111a-1</strain>
    </source>
</reference>
<dbReference type="OrthoDB" id="5212574at2759"/>
<dbReference type="GO" id="GO:0005739">
    <property type="term" value="C:mitochondrion"/>
    <property type="evidence" value="ECO:0007669"/>
    <property type="project" value="TreeGrafter"/>
</dbReference>
<dbReference type="SUPFAM" id="SSF53623">
    <property type="entry name" value="MurD-like peptide ligases, catalytic domain"/>
    <property type="match status" value="1"/>
</dbReference>
<proteinExistence type="inferred from homology"/>
<evidence type="ECO:0000313" key="7">
    <source>
        <dbReference type="EMBL" id="EJT73054.1"/>
    </source>
</evidence>